<gene>
    <name evidence="1" type="ORF">PG991_008003</name>
</gene>
<sequence length="154" mass="16877">MKGGSDVDSGLTTPARERLEAWAHKYTKQIRASLVMIDCLQAGSLGPYISGFGGITKGKLAKCALPTAFVVGALWIAGYKHQHTIVKTAGKTKASIEKFLNTHVQSHRHWGRHPVVPTRWQAFENAAADLVPPQVKAAVGKIPQFQNPFVFRYV</sequence>
<keyword evidence="2" id="KW-1185">Reference proteome</keyword>
<reference evidence="1 2" key="1">
    <citation type="submission" date="2023-01" db="EMBL/GenBank/DDBJ databases">
        <title>Analysis of 21 Apiospora genomes using comparative genomics revels a genus with tremendous synthesis potential of carbohydrate active enzymes and secondary metabolites.</title>
        <authorList>
            <person name="Sorensen T."/>
        </authorList>
    </citation>
    <scope>NUCLEOTIDE SEQUENCE [LARGE SCALE GENOMIC DNA]</scope>
    <source>
        <strain evidence="1 2">CBS 20057</strain>
    </source>
</reference>
<protein>
    <submittedName>
        <fullName evidence="1">Uncharacterized protein</fullName>
    </submittedName>
</protein>
<dbReference type="EMBL" id="JAQQWI010000010">
    <property type="protein sequence ID" value="KAK8018813.1"/>
    <property type="molecule type" value="Genomic_DNA"/>
</dbReference>
<accession>A0ABR1RX40</accession>
<evidence type="ECO:0000313" key="1">
    <source>
        <dbReference type="EMBL" id="KAK8018813.1"/>
    </source>
</evidence>
<evidence type="ECO:0000313" key="2">
    <source>
        <dbReference type="Proteomes" id="UP001396898"/>
    </source>
</evidence>
<comment type="caution">
    <text evidence="1">The sequence shown here is derived from an EMBL/GenBank/DDBJ whole genome shotgun (WGS) entry which is preliminary data.</text>
</comment>
<name>A0ABR1RX40_9PEZI</name>
<organism evidence="1 2">
    <name type="scientific">Apiospora marii</name>
    <dbReference type="NCBI Taxonomy" id="335849"/>
    <lineage>
        <taxon>Eukaryota</taxon>
        <taxon>Fungi</taxon>
        <taxon>Dikarya</taxon>
        <taxon>Ascomycota</taxon>
        <taxon>Pezizomycotina</taxon>
        <taxon>Sordariomycetes</taxon>
        <taxon>Xylariomycetidae</taxon>
        <taxon>Amphisphaeriales</taxon>
        <taxon>Apiosporaceae</taxon>
        <taxon>Apiospora</taxon>
    </lineage>
</organism>
<proteinExistence type="predicted"/>
<dbReference type="Proteomes" id="UP001396898">
    <property type="component" value="Unassembled WGS sequence"/>
</dbReference>